<keyword evidence="3" id="KW-0808">Transferase</keyword>
<dbReference type="SMART" id="SM00220">
    <property type="entry name" value="S_TKc"/>
    <property type="match status" value="1"/>
</dbReference>
<comment type="caution">
    <text evidence="12">The sequence shown here is derived from an EMBL/GenBank/DDBJ whole genome shotgun (WGS) entry which is preliminary data.</text>
</comment>
<evidence type="ECO:0000259" key="11">
    <source>
        <dbReference type="PROSITE" id="PS50011"/>
    </source>
</evidence>
<evidence type="ECO:0000313" key="13">
    <source>
        <dbReference type="Proteomes" id="UP001054902"/>
    </source>
</evidence>
<keyword evidence="5" id="KW-0418">Kinase</keyword>
<dbReference type="InterPro" id="IPR008271">
    <property type="entry name" value="Ser/Thr_kinase_AS"/>
</dbReference>
<evidence type="ECO:0000256" key="8">
    <source>
        <dbReference type="ARBA" id="ARBA00048679"/>
    </source>
</evidence>
<sequence length="379" mass="43143">MKPRPYSKCDFSFGAVIGRGLFGNVYHAQPAKDSNGLIVLPRDVAIKVMDKHDILKRKQSQKILRERKILTKFSQSAMINASLVPNLFMSFVDEANLYLVMELGNFGTLASYIESRQEKAHLSSQTGLSWTEVAFFSIKILDCIEFMHRHSIIHCDLKPENILICDRQGLLKVIDFGCAIDLNEGATSSIDFDGTSDYLSPEVLKGNESIDDSLEEEFKNQKSSNSKLPTFQWEYVKGIDIWAFGCILYYLYSGNSPFHSDSDYNTFEKIITYAKTEGDQDAIAMAVSQEDCHTDVFDDFRDLVCQLIRPHPKQRLGVISFDEQSLRYDAIRSHDFHTKHSFITDGVVLNQVSSQIHQDVRSTNSRLIHGSKLPFDFFE</sequence>
<comment type="similarity">
    <text evidence="10">Belongs to the protein kinase superfamily.</text>
</comment>
<evidence type="ECO:0000256" key="3">
    <source>
        <dbReference type="ARBA" id="ARBA00022679"/>
    </source>
</evidence>
<proteinExistence type="inferred from homology"/>
<dbReference type="PROSITE" id="PS00108">
    <property type="entry name" value="PROTEIN_KINASE_ST"/>
    <property type="match status" value="1"/>
</dbReference>
<protein>
    <recommendedName>
        <fullName evidence="1">non-specific serine/threonine protein kinase</fullName>
        <ecNumber evidence="1">2.7.11.1</ecNumber>
    </recommendedName>
</protein>
<keyword evidence="6 9" id="KW-0067">ATP-binding</keyword>
<keyword evidence="2 10" id="KW-0723">Serine/threonine-protein kinase</keyword>
<dbReference type="InterPro" id="IPR011009">
    <property type="entry name" value="Kinase-like_dom_sf"/>
</dbReference>
<comment type="catalytic activity">
    <reaction evidence="7">
        <text>L-threonyl-[protein] + ATP = O-phospho-L-threonyl-[protein] + ADP + H(+)</text>
        <dbReference type="Rhea" id="RHEA:46608"/>
        <dbReference type="Rhea" id="RHEA-COMP:11060"/>
        <dbReference type="Rhea" id="RHEA-COMP:11605"/>
        <dbReference type="ChEBI" id="CHEBI:15378"/>
        <dbReference type="ChEBI" id="CHEBI:30013"/>
        <dbReference type="ChEBI" id="CHEBI:30616"/>
        <dbReference type="ChEBI" id="CHEBI:61977"/>
        <dbReference type="ChEBI" id="CHEBI:456216"/>
        <dbReference type="EC" id="2.7.11.1"/>
    </reaction>
</comment>
<dbReference type="InterPro" id="IPR017441">
    <property type="entry name" value="Protein_kinase_ATP_BS"/>
</dbReference>
<dbReference type="Gene3D" id="1.10.510.10">
    <property type="entry name" value="Transferase(Phosphotransferase) domain 1"/>
    <property type="match status" value="1"/>
</dbReference>
<feature type="domain" description="Protein kinase" evidence="11">
    <location>
        <begin position="11"/>
        <end position="343"/>
    </location>
</feature>
<accession>A0AAD3CH81</accession>
<dbReference type="Gene3D" id="3.30.200.20">
    <property type="entry name" value="Phosphorylase Kinase, domain 1"/>
    <property type="match status" value="1"/>
</dbReference>
<dbReference type="Pfam" id="PF00069">
    <property type="entry name" value="Pkinase"/>
    <property type="match status" value="2"/>
</dbReference>
<organism evidence="12 13">
    <name type="scientific">Chaetoceros tenuissimus</name>
    <dbReference type="NCBI Taxonomy" id="426638"/>
    <lineage>
        <taxon>Eukaryota</taxon>
        <taxon>Sar</taxon>
        <taxon>Stramenopiles</taxon>
        <taxon>Ochrophyta</taxon>
        <taxon>Bacillariophyta</taxon>
        <taxon>Coscinodiscophyceae</taxon>
        <taxon>Chaetocerotophycidae</taxon>
        <taxon>Chaetocerotales</taxon>
        <taxon>Chaetocerotaceae</taxon>
        <taxon>Chaetoceros</taxon>
    </lineage>
</organism>
<evidence type="ECO:0000256" key="6">
    <source>
        <dbReference type="ARBA" id="ARBA00022840"/>
    </source>
</evidence>
<dbReference type="PANTHER" id="PTHR24356:SF1">
    <property type="entry name" value="SERINE_THREONINE-PROTEIN KINASE GREATWALL"/>
    <property type="match status" value="1"/>
</dbReference>
<dbReference type="EMBL" id="BLLK01000020">
    <property type="protein sequence ID" value="GFH45100.1"/>
    <property type="molecule type" value="Genomic_DNA"/>
</dbReference>
<dbReference type="InterPro" id="IPR050236">
    <property type="entry name" value="Ser_Thr_kinase_AGC"/>
</dbReference>
<comment type="catalytic activity">
    <reaction evidence="8">
        <text>L-seryl-[protein] + ATP = O-phospho-L-seryl-[protein] + ADP + H(+)</text>
        <dbReference type="Rhea" id="RHEA:17989"/>
        <dbReference type="Rhea" id="RHEA-COMP:9863"/>
        <dbReference type="Rhea" id="RHEA-COMP:11604"/>
        <dbReference type="ChEBI" id="CHEBI:15378"/>
        <dbReference type="ChEBI" id="CHEBI:29999"/>
        <dbReference type="ChEBI" id="CHEBI:30616"/>
        <dbReference type="ChEBI" id="CHEBI:83421"/>
        <dbReference type="ChEBI" id="CHEBI:456216"/>
        <dbReference type="EC" id="2.7.11.1"/>
    </reaction>
</comment>
<feature type="binding site" evidence="9">
    <location>
        <position position="47"/>
    </location>
    <ligand>
        <name>ATP</name>
        <dbReference type="ChEBI" id="CHEBI:30616"/>
    </ligand>
</feature>
<evidence type="ECO:0000256" key="7">
    <source>
        <dbReference type="ARBA" id="ARBA00047899"/>
    </source>
</evidence>
<dbReference type="GO" id="GO:0005524">
    <property type="term" value="F:ATP binding"/>
    <property type="evidence" value="ECO:0007669"/>
    <property type="project" value="UniProtKB-UniRule"/>
</dbReference>
<gene>
    <name evidence="12" type="ORF">CTEN210_01574</name>
</gene>
<keyword evidence="13" id="KW-1185">Reference proteome</keyword>
<dbReference type="GO" id="GO:0004674">
    <property type="term" value="F:protein serine/threonine kinase activity"/>
    <property type="evidence" value="ECO:0007669"/>
    <property type="project" value="UniProtKB-KW"/>
</dbReference>
<dbReference type="SUPFAM" id="SSF56112">
    <property type="entry name" value="Protein kinase-like (PK-like)"/>
    <property type="match status" value="1"/>
</dbReference>
<evidence type="ECO:0000256" key="5">
    <source>
        <dbReference type="ARBA" id="ARBA00022777"/>
    </source>
</evidence>
<dbReference type="InterPro" id="IPR000719">
    <property type="entry name" value="Prot_kinase_dom"/>
</dbReference>
<evidence type="ECO:0000256" key="10">
    <source>
        <dbReference type="RuleBase" id="RU000304"/>
    </source>
</evidence>
<evidence type="ECO:0000256" key="4">
    <source>
        <dbReference type="ARBA" id="ARBA00022741"/>
    </source>
</evidence>
<evidence type="ECO:0000256" key="9">
    <source>
        <dbReference type="PROSITE-ProRule" id="PRU10141"/>
    </source>
</evidence>
<name>A0AAD3CH81_9STRA</name>
<evidence type="ECO:0000256" key="2">
    <source>
        <dbReference type="ARBA" id="ARBA00022527"/>
    </source>
</evidence>
<keyword evidence="4 9" id="KW-0547">Nucleotide-binding</keyword>
<dbReference type="EC" id="2.7.11.1" evidence="1"/>
<reference evidence="12 13" key="1">
    <citation type="journal article" date="2021" name="Sci. Rep.">
        <title>The genome of the diatom Chaetoceros tenuissimus carries an ancient integrated fragment of an extant virus.</title>
        <authorList>
            <person name="Hongo Y."/>
            <person name="Kimura K."/>
            <person name="Takaki Y."/>
            <person name="Yoshida Y."/>
            <person name="Baba S."/>
            <person name="Kobayashi G."/>
            <person name="Nagasaki K."/>
            <person name="Hano T."/>
            <person name="Tomaru Y."/>
        </authorList>
    </citation>
    <scope>NUCLEOTIDE SEQUENCE [LARGE SCALE GENOMIC DNA]</scope>
    <source>
        <strain evidence="12 13">NIES-3715</strain>
    </source>
</reference>
<dbReference type="PROSITE" id="PS50011">
    <property type="entry name" value="PROTEIN_KINASE_DOM"/>
    <property type="match status" value="1"/>
</dbReference>
<evidence type="ECO:0000313" key="12">
    <source>
        <dbReference type="EMBL" id="GFH45100.1"/>
    </source>
</evidence>
<evidence type="ECO:0000256" key="1">
    <source>
        <dbReference type="ARBA" id="ARBA00012513"/>
    </source>
</evidence>
<dbReference type="Proteomes" id="UP001054902">
    <property type="component" value="Unassembled WGS sequence"/>
</dbReference>
<dbReference type="PROSITE" id="PS00107">
    <property type="entry name" value="PROTEIN_KINASE_ATP"/>
    <property type="match status" value="1"/>
</dbReference>
<dbReference type="PANTHER" id="PTHR24356">
    <property type="entry name" value="SERINE/THREONINE-PROTEIN KINASE"/>
    <property type="match status" value="1"/>
</dbReference>
<dbReference type="AlphaFoldDB" id="A0AAD3CH81"/>